<evidence type="ECO:0000313" key="1">
    <source>
        <dbReference type="EMBL" id="BFO21475.1"/>
    </source>
</evidence>
<reference evidence="1" key="2">
    <citation type="submission" date="2024-07" db="EMBL/GenBank/DDBJ databases">
        <title>Streptomyces haneummycinica sp. nov., a new antibiotic-producing actinobacterium isolated from marine sediment.</title>
        <authorList>
            <person name="Uemura M."/>
            <person name="Hamada M."/>
            <person name="Hirano S."/>
            <person name="Kobayashi K."/>
            <person name="Ohshiro T."/>
            <person name="Kobayashi T."/>
            <person name="Terahara T."/>
        </authorList>
    </citation>
    <scope>NUCLEOTIDE SEQUENCE</scope>
    <source>
        <strain evidence="1">KM77-8</strain>
    </source>
</reference>
<gene>
    <name evidence="1" type="ORF">SHKM778_78630</name>
</gene>
<protein>
    <recommendedName>
        <fullName evidence="2">Secreted protein</fullName>
    </recommendedName>
</protein>
<name>A0AAT9HWG6_9ACTN</name>
<sequence>MPAHLSAVGARGAVAVLQDVGVVVPVVVAAPVAAVPVVVSLAPRAGAVGLGLGGLGSGLRGRQEALDGGRLVHLGRLYEGLVEDHGGELFVRHPAVLVVVGLPAVRERRAPTSSGTCPE</sequence>
<proteinExistence type="predicted"/>
<accession>A0AAT9HWG6</accession>
<organism evidence="1">
    <name type="scientific">Streptomyces haneummycinicus</name>
    <dbReference type="NCBI Taxonomy" id="3074435"/>
    <lineage>
        <taxon>Bacteria</taxon>
        <taxon>Bacillati</taxon>
        <taxon>Actinomycetota</taxon>
        <taxon>Actinomycetes</taxon>
        <taxon>Kitasatosporales</taxon>
        <taxon>Streptomycetaceae</taxon>
        <taxon>Streptomyces</taxon>
    </lineage>
</organism>
<evidence type="ECO:0008006" key="2">
    <source>
        <dbReference type="Google" id="ProtNLM"/>
    </source>
</evidence>
<reference evidence="1" key="1">
    <citation type="submission" date="2024-06" db="EMBL/GenBank/DDBJ databases">
        <authorList>
            <consortium name="consrtm"/>
            <person name="Uemura M."/>
            <person name="Terahara T."/>
        </authorList>
    </citation>
    <scope>NUCLEOTIDE SEQUENCE</scope>
    <source>
        <strain evidence="1">KM77-8</strain>
    </source>
</reference>
<dbReference type="AlphaFoldDB" id="A0AAT9HWG6"/>
<dbReference type="EMBL" id="AP035768">
    <property type="protein sequence ID" value="BFO21475.1"/>
    <property type="molecule type" value="Genomic_DNA"/>
</dbReference>